<dbReference type="AlphaFoldDB" id="A0A7J7KGY4"/>
<accession>A0A7J7KGY4</accession>
<evidence type="ECO:0000313" key="2">
    <source>
        <dbReference type="Proteomes" id="UP000593567"/>
    </source>
</evidence>
<protein>
    <submittedName>
        <fullName evidence="1">Uncharacterized protein</fullName>
    </submittedName>
</protein>
<sequence length="68" mass="7778">MNFGTVPQNVNMMQQQPMMMTMGYGQMPNTLPLQQQTMSMPQTTPAMGLYPQQFMPGMNMTSFWCDDC</sequence>
<evidence type="ECO:0000313" key="1">
    <source>
        <dbReference type="EMBL" id="KAF6037525.1"/>
    </source>
</evidence>
<name>A0A7J7KGY4_BUGNE</name>
<comment type="caution">
    <text evidence="1">The sequence shown here is derived from an EMBL/GenBank/DDBJ whole genome shotgun (WGS) entry which is preliminary data.</text>
</comment>
<dbReference type="Proteomes" id="UP000593567">
    <property type="component" value="Unassembled WGS sequence"/>
</dbReference>
<proteinExistence type="predicted"/>
<reference evidence="1" key="1">
    <citation type="submission" date="2020-06" db="EMBL/GenBank/DDBJ databases">
        <title>Draft genome of Bugula neritina, a colonial animal packing powerful symbionts and potential medicines.</title>
        <authorList>
            <person name="Rayko M."/>
        </authorList>
    </citation>
    <scope>NUCLEOTIDE SEQUENCE [LARGE SCALE GENOMIC DNA]</scope>
    <source>
        <strain evidence="1">Kwan_BN1</strain>
    </source>
</reference>
<organism evidence="1 2">
    <name type="scientific">Bugula neritina</name>
    <name type="common">Brown bryozoan</name>
    <name type="synonym">Sertularia neritina</name>
    <dbReference type="NCBI Taxonomy" id="10212"/>
    <lineage>
        <taxon>Eukaryota</taxon>
        <taxon>Metazoa</taxon>
        <taxon>Spiralia</taxon>
        <taxon>Lophotrochozoa</taxon>
        <taxon>Bryozoa</taxon>
        <taxon>Gymnolaemata</taxon>
        <taxon>Cheilostomatida</taxon>
        <taxon>Flustrina</taxon>
        <taxon>Buguloidea</taxon>
        <taxon>Bugulidae</taxon>
        <taxon>Bugula</taxon>
    </lineage>
</organism>
<keyword evidence="2" id="KW-1185">Reference proteome</keyword>
<gene>
    <name evidence="1" type="ORF">EB796_004166</name>
</gene>
<dbReference type="EMBL" id="VXIV02000555">
    <property type="protein sequence ID" value="KAF6037525.1"/>
    <property type="molecule type" value="Genomic_DNA"/>
</dbReference>